<keyword evidence="3" id="KW-1185">Reference proteome</keyword>
<dbReference type="PANTHER" id="PTHR39201:SF1">
    <property type="entry name" value="FLAVODOXIN-LIKE DOMAIN-CONTAINING PROTEIN"/>
    <property type="match status" value="1"/>
</dbReference>
<evidence type="ECO:0000313" key="3">
    <source>
        <dbReference type="Proteomes" id="UP000245577"/>
    </source>
</evidence>
<dbReference type="OrthoDB" id="73155at2157"/>
<protein>
    <submittedName>
        <fullName evidence="2">Flavodoxin</fullName>
    </submittedName>
</protein>
<feature type="domain" description="Flavodoxin-like" evidence="1">
    <location>
        <begin position="3"/>
        <end position="158"/>
    </location>
</feature>
<dbReference type="InterPro" id="IPR029039">
    <property type="entry name" value="Flavoprotein-like_sf"/>
</dbReference>
<dbReference type="Pfam" id="PF12682">
    <property type="entry name" value="Flavodoxin_4"/>
    <property type="match status" value="1"/>
</dbReference>
<dbReference type="EMBL" id="MZGU01000003">
    <property type="protein sequence ID" value="PWB86646.1"/>
    <property type="molecule type" value="Genomic_DNA"/>
</dbReference>
<proteinExistence type="predicted"/>
<organism evidence="2 3">
    <name type="scientific">Methanobrevibacter woesei</name>
    <dbReference type="NCBI Taxonomy" id="190976"/>
    <lineage>
        <taxon>Archaea</taxon>
        <taxon>Methanobacteriati</taxon>
        <taxon>Methanobacteriota</taxon>
        <taxon>Methanomada group</taxon>
        <taxon>Methanobacteria</taxon>
        <taxon>Methanobacteriales</taxon>
        <taxon>Methanobacteriaceae</taxon>
        <taxon>Methanobrevibacter</taxon>
    </lineage>
</organism>
<name>A0A2U1S8W7_9EURY</name>
<gene>
    <name evidence="2" type="ORF">MBBWO_03590</name>
</gene>
<dbReference type="Gene3D" id="3.40.50.360">
    <property type="match status" value="1"/>
</dbReference>
<dbReference type="RefSeq" id="WP_116669181.1">
    <property type="nucleotide sequence ID" value="NZ_CALIUN010000006.1"/>
</dbReference>
<sequence>MKTLIIYYSQTKKTATVAETLALELGADSIEIVDNKPRSGFKNRLTSSFDAVREIKTDITPMRVDVSDYDIVYFGTPVWAGKPTPAILTIIDRCDLRAKDVVLFATMNSSGGAASVERMAEKVKLRGARVIETFTLKTKGKDMEQLMNETETIIEILDLNMYR</sequence>
<dbReference type="SUPFAM" id="SSF52218">
    <property type="entry name" value="Flavoproteins"/>
    <property type="match status" value="1"/>
</dbReference>
<dbReference type="AlphaFoldDB" id="A0A2U1S8W7"/>
<reference evidence="2 3" key="1">
    <citation type="submission" date="2017-03" db="EMBL/GenBank/DDBJ databases">
        <title>Genome sequence of Methanobrevibacter wosei.</title>
        <authorList>
            <person name="Poehlein A."/>
            <person name="Seedorf H."/>
            <person name="Daniel R."/>
        </authorList>
    </citation>
    <scope>NUCLEOTIDE SEQUENCE [LARGE SCALE GENOMIC DNA]</scope>
    <source>
        <strain evidence="2 3">DSM 11979</strain>
    </source>
</reference>
<dbReference type="GO" id="GO:0010181">
    <property type="term" value="F:FMN binding"/>
    <property type="evidence" value="ECO:0007669"/>
    <property type="project" value="InterPro"/>
</dbReference>
<comment type="caution">
    <text evidence="2">The sequence shown here is derived from an EMBL/GenBank/DDBJ whole genome shotgun (WGS) entry which is preliminary data.</text>
</comment>
<accession>A0A2U1S8W7</accession>
<dbReference type="InterPro" id="IPR008254">
    <property type="entry name" value="Flavodoxin/NO_synth"/>
</dbReference>
<dbReference type="PANTHER" id="PTHR39201">
    <property type="entry name" value="EXPORTED PROTEIN-RELATED"/>
    <property type="match status" value="1"/>
</dbReference>
<dbReference type="PROSITE" id="PS50902">
    <property type="entry name" value="FLAVODOXIN_LIKE"/>
    <property type="match status" value="1"/>
</dbReference>
<evidence type="ECO:0000313" key="2">
    <source>
        <dbReference type="EMBL" id="PWB86646.1"/>
    </source>
</evidence>
<evidence type="ECO:0000259" key="1">
    <source>
        <dbReference type="PROSITE" id="PS50902"/>
    </source>
</evidence>
<dbReference type="Proteomes" id="UP000245577">
    <property type="component" value="Unassembled WGS sequence"/>
</dbReference>